<evidence type="ECO:0000256" key="4">
    <source>
        <dbReference type="ARBA" id="ARBA00022695"/>
    </source>
</evidence>
<dbReference type="GO" id="GO:0003899">
    <property type="term" value="F:DNA-directed RNA polymerase activity"/>
    <property type="evidence" value="ECO:0007669"/>
    <property type="project" value="UniProtKB-EC"/>
</dbReference>
<gene>
    <name evidence="7" type="primary">RPC1_1</name>
    <name evidence="7" type="ORF">CM83_24915</name>
</gene>
<evidence type="ECO:0000256" key="3">
    <source>
        <dbReference type="ARBA" id="ARBA00022679"/>
    </source>
</evidence>
<evidence type="ECO:0000313" key="7">
    <source>
        <dbReference type="EMBL" id="JAG35867.1"/>
    </source>
</evidence>
<dbReference type="AlphaFoldDB" id="A0A0A9YS54"/>
<dbReference type="Pfam" id="PF04997">
    <property type="entry name" value="RNA_pol_Rpb1_1"/>
    <property type="match status" value="1"/>
</dbReference>
<dbReference type="GO" id="GO:0003677">
    <property type="term" value="F:DNA binding"/>
    <property type="evidence" value="ECO:0007669"/>
    <property type="project" value="InterPro"/>
</dbReference>
<dbReference type="PANTHER" id="PTHR19376:SF32">
    <property type="entry name" value="DNA-DIRECTED RNA POLYMERASE III SUBUNIT RPC1"/>
    <property type="match status" value="1"/>
</dbReference>
<dbReference type="GO" id="GO:0000428">
    <property type="term" value="C:DNA-directed RNA polymerase complex"/>
    <property type="evidence" value="ECO:0007669"/>
    <property type="project" value="UniProtKB-KW"/>
</dbReference>
<evidence type="ECO:0000256" key="5">
    <source>
        <dbReference type="ARBA" id="ARBA00023163"/>
    </source>
</evidence>
<dbReference type="SUPFAM" id="SSF64484">
    <property type="entry name" value="beta and beta-prime subunits of DNA dependent RNA-polymerase"/>
    <property type="match status" value="1"/>
</dbReference>
<keyword evidence="3" id="KW-0808">Transferase</keyword>
<accession>A0A0A9YS54</accession>
<reference evidence="7" key="1">
    <citation type="journal article" date="2014" name="PLoS ONE">
        <title>Transcriptome-Based Identification of ABC Transporters in the Western Tarnished Plant Bug Lygus hesperus.</title>
        <authorList>
            <person name="Hull J.J."/>
            <person name="Chaney K."/>
            <person name="Geib S.M."/>
            <person name="Fabrick J.A."/>
            <person name="Brent C.S."/>
            <person name="Walsh D."/>
            <person name="Lavine L.C."/>
        </authorList>
    </citation>
    <scope>NUCLEOTIDE SEQUENCE</scope>
</reference>
<dbReference type="InterPro" id="IPR007080">
    <property type="entry name" value="RNA_pol_Rpb1_1"/>
</dbReference>
<protein>
    <recommendedName>
        <fullName evidence="1">DNA-directed RNA polymerase</fullName>
        <ecNumber evidence="1">2.7.7.6</ecNumber>
    </recommendedName>
</protein>
<feature type="non-terminal residue" evidence="7">
    <location>
        <position position="1"/>
    </location>
</feature>
<reference evidence="7" key="2">
    <citation type="submission" date="2014-07" db="EMBL/GenBank/DDBJ databases">
        <authorList>
            <person name="Hull J."/>
        </authorList>
    </citation>
    <scope>NUCLEOTIDE SEQUENCE</scope>
</reference>
<proteinExistence type="predicted"/>
<feature type="domain" description="RNA polymerase Rpb1" evidence="6">
    <location>
        <begin position="37"/>
        <end position="110"/>
    </location>
</feature>
<dbReference type="InterPro" id="IPR045867">
    <property type="entry name" value="DNA-dir_RpoC_beta_prime"/>
</dbReference>
<evidence type="ECO:0000256" key="2">
    <source>
        <dbReference type="ARBA" id="ARBA00022478"/>
    </source>
</evidence>
<dbReference type="GO" id="GO:0006351">
    <property type="term" value="P:DNA-templated transcription"/>
    <property type="evidence" value="ECO:0007669"/>
    <property type="project" value="InterPro"/>
</dbReference>
<dbReference type="InterPro" id="IPR044893">
    <property type="entry name" value="RNA_pol_Rpb1_clamp_domain"/>
</dbReference>
<dbReference type="Gene3D" id="4.10.860.120">
    <property type="entry name" value="RNA polymerase II, clamp domain"/>
    <property type="match status" value="1"/>
</dbReference>
<dbReference type="EMBL" id="GBHO01007737">
    <property type="protein sequence ID" value="JAG35867.1"/>
    <property type="molecule type" value="Transcribed_RNA"/>
</dbReference>
<evidence type="ECO:0000256" key="1">
    <source>
        <dbReference type="ARBA" id="ARBA00012418"/>
    </source>
</evidence>
<keyword evidence="2 7" id="KW-0240">DNA-directed RNA polymerase</keyword>
<organism evidence="7">
    <name type="scientific">Lygus hesperus</name>
    <name type="common">Western plant bug</name>
    <dbReference type="NCBI Taxonomy" id="30085"/>
    <lineage>
        <taxon>Eukaryota</taxon>
        <taxon>Metazoa</taxon>
        <taxon>Ecdysozoa</taxon>
        <taxon>Arthropoda</taxon>
        <taxon>Hexapoda</taxon>
        <taxon>Insecta</taxon>
        <taxon>Pterygota</taxon>
        <taxon>Neoptera</taxon>
        <taxon>Paraneoptera</taxon>
        <taxon>Hemiptera</taxon>
        <taxon>Heteroptera</taxon>
        <taxon>Panheteroptera</taxon>
        <taxon>Cimicomorpha</taxon>
        <taxon>Miridae</taxon>
        <taxon>Mirini</taxon>
        <taxon>Lygus</taxon>
    </lineage>
</organism>
<keyword evidence="4" id="KW-0548">Nucleotidyltransferase</keyword>
<keyword evidence="5" id="KW-0804">Transcription</keyword>
<sequence length="111" mass="11416">TLWCVERRVGGTSATTTTTTTAAAAFTTVSASTGSAGGTVAADFGINNARLGAPDKFTRCATCGLNAVGCIGHCGHVDLALPVFHIGYFNVVLRICRTICKRCSHVLLTPA</sequence>
<evidence type="ECO:0000259" key="6">
    <source>
        <dbReference type="Pfam" id="PF04997"/>
    </source>
</evidence>
<dbReference type="EC" id="2.7.7.6" evidence="1"/>
<name>A0A0A9YS54_LYGHE</name>
<dbReference type="PANTHER" id="PTHR19376">
    <property type="entry name" value="DNA-DIRECTED RNA POLYMERASE"/>
    <property type="match status" value="1"/>
</dbReference>